<dbReference type="GO" id="GO:0003743">
    <property type="term" value="F:translation initiation factor activity"/>
    <property type="evidence" value="ECO:0007669"/>
    <property type="project" value="UniProtKB-KW"/>
</dbReference>
<keyword evidence="2" id="KW-0396">Initiation factor</keyword>
<organism evidence="2 3">
    <name type="scientific">Operophtera brumata</name>
    <name type="common">Winter moth</name>
    <name type="synonym">Phalaena brumata</name>
    <dbReference type="NCBI Taxonomy" id="104452"/>
    <lineage>
        <taxon>Eukaryota</taxon>
        <taxon>Metazoa</taxon>
        <taxon>Ecdysozoa</taxon>
        <taxon>Arthropoda</taxon>
        <taxon>Hexapoda</taxon>
        <taxon>Insecta</taxon>
        <taxon>Pterygota</taxon>
        <taxon>Neoptera</taxon>
        <taxon>Endopterygota</taxon>
        <taxon>Lepidoptera</taxon>
        <taxon>Glossata</taxon>
        <taxon>Ditrysia</taxon>
        <taxon>Geometroidea</taxon>
        <taxon>Geometridae</taxon>
        <taxon>Larentiinae</taxon>
        <taxon>Operophtera</taxon>
    </lineage>
</organism>
<feature type="signal peptide" evidence="1">
    <location>
        <begin position="1"/>
        <end position="21"/>
    </location>
</feature>
<feature type="non-terminal residue" evidence="2">
    <location>
        <position position="81"/>
    </location>
</feature>
<sequence length="81" mass="9512">MWEHIMQLPLFLTFLAARITTNPWQRREMGPYGYYLNRPPSDLQSATTAGLQQLMPLRRAFSDSNILIKEPPKRKRHSKSI</sequence>
<comment type="caution">
    <text evidence="2">The sequence shown here is derived from an EMBL/GenBank/DDBJ whole genome shotgun (WGS) entry which is preliminary data.</text>
</comment>
<name>A0A0L7K358_OPEBR</name>
<feature type="non-terminal residue" evidence="2">
    <location>
        <position position="1"/>
    </location>
</feature>
<feature type="chain" id="PRO_5005572218" evidence="1">
    <location>
        <begin position="22"/>
        <end position="81"/>
    </location>
</feature>
<protein>
    <submittedName>
        <fullName evidence="2">Translation initiation factor IF-2</fullName>
    </submittedName>
</protein>
<gene>
    <name evidence="2" type="ORF">OBRU01_26488</name>
</gene>
<dbReference type="EMBL" id="JTDY01013629">
    <property type="protein sequence ID" value="KOB52123.1"/>
    <property type="molecule type" value="Genomic_DNA"/>
</dbReference>
<keyword evidence="1" id="KW-0732">Signal</keyword>
<evidence type="ECO:0000313" key="3">
    <source>
        <dbReference type="Proteomes" id="UP000037510"/>
    </source>
</evidence>
<keyword evidence="3" id="KW-1185">Reference proteome</keyword>
<dbReference type="AlphaFoldDB" id="A0A0L7K358"/>
<dbReference type="Proteomes" id="UP000037510">
    <property type="component" value="Unassembled WGS sequence"/>
</dbReference>
<accession>A0A0L7K358</accession>
<evidence type="ECO:0000256" key="1">
    <source>
        <dbReference type="SAM" id="SignalP"/>
    </source>
</evidence>
<reference evidence="2 3" key="1">
    <citation type="journal article" date="2015" name="Genome Biol. Evol.">
        <title>The genome of winter moth (Operophtera brumata) provides a genomic perspective on sexual dimorphism and phenology.</title>
        <authorList>
            <person name="Derks M.F."/>
            <person name="Smit S."/>
            <person name="Salis L."/>
            <person name="Schijlen E."/>
            <person name="Bossers A."/>
            <person name="Mateman C."/>
            <person name="Pijl A.S."/>
            <person name="de Ridder D."/>
            <person name="Groenen M.A."/>
            <person name="Visser M.E."/>
            <person name="Megens H.J."/>
        </authorList>
    </citation>
    <scope>NUCLEOTIDE SEQUENCE [LARGE SCALE GENOMIC DNA]</scope>
    <source>
        <strain evidence="2">WM2013NL</strain>
        <tissue evidence="2">Head and thorax</tissue>
    </source>
</reference>
<proteinExistence type="predicted"/>
<evidence type="ECO:0000313" key="2">
    <source>
        <dbReference type="EMBL" id="KOB52123.1"/>
    </source>
</evidence>
<keyword evidence="2" id="KW-0648">Protein biosynthesis</keyword>